<dbReference type="PROSITE" id="PS50227">
    <property type="entry name" value="G_PROTEIN_RECEP_F2_3"/>
    <property type="match status" value="1"/>
</dbReference>
<evidence type="ECO:0000259" key="2">
    <source>
        <dbReference type="PROSITE" id="PS50227"/>
    </source>
</evidence>
<dbReference type="Gene3D" id="4.10.1240.10">
    <property type="entry name" value="GPCR, family 2, extracellular hormone receptor domain"/>
    <property type="match status" value="1"/>
</dbReference>
<accession>A0A8C0VMG6</accession>
<dbReference type="Ensembl" id="ENSCCET00000037266.1">
    <property type="protein sequence ID" value="ENSCCEP00000024880.1"/>
    <property type="gene ID" value="ENSCCEG00000022044.1"/>
</dbReference>
<dbReference type="PANTHER" id="PTHR45620">
    <property type="entry name" value="PDF RECEPTOR-LIKE PROTEIN-RELATED"/>
    <property type="match status" value="1"/>
</dbReference>
<dbReference type="SMART" id="SM00008">
    <property type="entry name" value="HormR"/>
    <property type="match status" value="1"/>
</dbReference>
<evidence type="ECO:0000313" key="3">
    <source>
        <dbReference type="Ensembl" id="ENSCCEP00000024880.1"/>
    </source>
</evidence>
<dbReference type="Proteomes" id="UP000694410">
    <property type="component" value="Unplaced"/>
</dbReference>
<dbReference type="InterPro" id="IPR036445">
    <property type="entry name" value="GPCR_2_extracell_dom_sf"/>
</dbReference>
<keyword evidence="4" id="KW-1185">Reference proteome</keyword>
<evidence type="ECO:0000256" key="1">
    <source>
        <dbReference type="SAM" id="MobiDB-lite"/>
    </source>
</evidence>
<dbReference type="GO" id="GO:0008528">
    <property type="term" value="F:G protein-coupled peptide receptor activity"/>
    <property type="evidence" value="ECO:0007669"/>
    <property type="project" value="TreeGrafter"/>
</dbReference>
<dbReference type="GO" id="GO:0017046">
    <property type="term" value="F:peptide hormone binding"/>
    <property type="evidence" value="ECO:0007669"/>
    <property type="project" value="TreeGrafter"/>
</dbReference>
<dbReference type="Pfam" id="PF02793">
    <property type="entry name" value="HRM"/>
    <property type="match status" value="1"/>
</dbReference>
<proteinExistence type="predicted"/>
<dbReference type="GO" id="GO:0007188">
    <property type="term" value="P:adenylate cyclase-modulating G protein-coupled receptor signaling pathway"/>
    <property type="evidence" value="ECO:0007669"/>
    <property type="project" value="TreeGrafter"/>
</dbReference>
<feature type="region of interest" description="Disordered" evidence="1">
    <location>
        <begin position="1"/>
        <end position="28"/>
    </location>
</feature>
<organism evidence="3 4">
    <name type="scientific">Cyanistes caeruleus</name>
    <name type="common">Eurasian blue tit</name>
    <name type="synonym">Parus caeruleus</name>
    <dbReference type="NCBI Taxonomy" id="156563"/>
    <lineage>
        <taxon>Eukaryota</taxon>
        <taxon>Metazoa</taxon>
        <taxon>Chordata</taxon>
        <taxon>Craniata</taxon>
        <taxon>Vertebrata</taxon>
        <taxon>Euteleostomi</taxon>
        <taxon>Archelosauria</taxon>
        <taxon>Archosauria</taxon>
        <taxon>Dinosauria</taxon>
        <taxon>Saurischia</taxon>
        <taxon>Theropoda</taxon>
        <taxon>Coelurosauria</taxon>
        <taxon>Aves</taxon>
        <taxon>Neognathae</taxon>
        <taxon>Neoaves</taxon>
        <taxon>Telluraves</taxon>
        <taxon>Australaves</taxon>
        <taxon>Passeriformes</taxon>
        <taxon>Paridae</taxon>
        <taxon>Cyanistes</taxon>
    </lineage>
</organism>
<protein>
    <submittedName>
        <fullName evidence="3">Vasoactive intestinal polypeptide receptor 1-like</fullName>
    </submittedName>
</protein>
<dbReference type="InterPro" id="IPR001879">
    <property type="entry name" value="GPCR_2_extracellular_dom"/>
</dbReference>
<dbReference type="PANTHER" id="PTHR45620:SF16">
    <property type="entry name" value="GROWTH HORMONE RELEASING HORMONE RECEPTOR 2 PRECURSOR"/>
    <property type="match status" value="1"/>
</dbReference>
<dbReference type="InterPro" id="IPR050332">
    <property type="entry name" value="GPCR_2"/>
</dbReference>
<sequence>MQPRELPGPSAGRGCSQEQSRDARGSCGALDRGTAAGLRCHPHVPSWCHRGPLSPCPGCPTEWDGVSCWPALPLGQSRAVACPDILNVFKKSEGWIHRNCTKWGWSLPSPPYHSACQLEPLGSSNDTEAKARGTPGAVGSCPHGPFPSLGKEPWRCSPVLEGGAVPACPTPALPSPCPLTVLLSLPERPFCHHEGALHLRLLHVAGSAAPGHRHLLLLQEAALHQEFHPHPLLHLLHPAGHRRVHQGQRPLLGRVHRPLHNVHGDLQSSHRLLPVLSAGQLLLAAGGGAVPADAAAAHLHLRQELHLGLHPHRLGCPHGHSWGVGAHQAPVRQPWVRAAAPWPSPGHLSHMSQSKSWEMNLWHGMLRRGGLSQRFI</sequence>
<reference evidence="3" key="1">
    <citation type="submission" date="2025-08" db="UniProtKB">
        <authorList>
            <consortium name="Ensembl"/>
        </authorList>
    </citation>
    <scope>IDENTIFICATION</scope>
</reference>
<dbReference type="SUPFAM" id="SSF111418">
    <property type="entry name" value="Hormone receptor domain"/>
    <property type="match status" value="1"/>
</dbReference>
<dbReference type="AlphaFoldDB" id="A0A8C0VMG6"/>
<gene>
    <name evidence="3" type="primary">LOC111940083</name>
</gene>
<dbReference type="GO" id="GO:0005886">
    <property type="term" value="C:plasma membrane"/>
    <property type="evidence" value="ECO:0007669"/>
    <property type="project" value="TreeGrafter"/>
</dbReference>
<reference evidence="3" key="2">
    <citation type="submission" date="2025-09" db="UniProtKB">
        <authorList>
            <consortium name="Ensembl"/>
        </authorList>
    </citation>
    <scope>IDENTIFICATION</scope>
</reference>
<name>A0A8C0VMG6_CYACU</name>
<evidence type="ECO:0000313" key="4">
    <source>
        <dbReference type="Proteomes" id="UP000694410"/>
    </source>
</evidence>
<feature type="domain" description="G-protein coupled receptors family 2 profile 1" evidence="2">
    <location>
        <begin position="39"/>
        <end position="120"/>
    </location>
</feature>